<organism evidence="7 8">
    <name type="scientific">Stappia indica</name>
    <dbReference type="NCBI Taxonomy" id="538381"/>
    <lineage>
        <taxon>Bacteria</taxon>
        <taxon>Pseudomonadati</taxon>
        <taxon>Pseudomonadota</taxon>
        <taxon>Alphaproteobacteria</taxon>
        <taxon>Hyphomicrobiales</taxon>
        <taxon>Stappiaceae</taxon>
        <taxon>Stappia</taxon>
    </lineage>
</organism>
<keyword evidence="8" id="KW-1185">Reference proteome</keyword>
<keyword evidence="4 5" id="KW-0472">Membrane</keyword>
<evidence type="ECO:0000256" key="1">
    <source>
        <dbReference type="ARBA" id="ARBA00004127"/>
    </source>
</evidence>
<reference evidence="7 8" key="1">
    <citation type="submission" date="2017-08" db="EMBL/GenBank/DDBJ databases">
        <authorList>
            <person name="de Groot N.N."/>
        </authorList>
    </citation>
    <scope>NUCLEOTIDE SEQUENCE [LARGE SCALE GENOMIC DNA]</scope>
    <source>
        <strain evidence="7 8">USBA 352</strain>
    </source>
</reference>
<feature type="transmembrane region" description="Helical" evidence="5">
    <location>
        <begin position="100"/>
        <end position="119"/>
    </location>
</feature>
<protein>
    <submittedName>
        <fullName evidence="7">Uncharacterized membrane protein YkvA, DUF1232 family</fullName>
    </submittedName>
</protein>
<dbReference type="InterPro" id="IPR010652">
    <property type="entry name" value="DUF1232"/>
</dbReference>
<name>A0A285TL64_9HYPH</name>
<evidence type="ECO:0000256" key="5">
    <source>
        <dbReference type="SAM" id="Phobius"/>
    </source>
</evidence>
<keyword evidence="2 5" id="KW-0812">Transmembrane</keyword>
<dbReference type="OrthoDB" id="9804184at2"/>
<proteinExistence type="predicted"/>
<feature type="domain" description="DUF1232" evidence="6">
    <location>
        <begin position="34"/>
        <end position="69"/>
    </location>
</feature>
<sequence length="128" mass="14213">MLPRLGLVAWARRLKRDIAVLAIALRDPQTPLVARLLAALVVAYALSPIDLIPDFIPVLGLLDDLILVPAGLWLVLRLMPDEVLARARDQVDDARPRKRNWIAGAVIVCLWLALAIWAGRHLLLLLRG</sequence>
<evidence type="ECO:0000313" key="7">
    <source>
        <dbReference type="EMBL" id="SOC23155.1"/>
    </source>
</evidence>
<dbReference type="STRING" id="538381.GCA_001696535_00673"/>
<dbReference type="Pfam" id="PF06803">
    <property type="entry name" value="DUF1232"/>
    <property type="match status" value="1"/>
</dbReference>
<accession>A0A285TL64</accession>
<gene>
    <name evidence="7" type="ORF">SAMN05421512_112258</name>
</gene>
<comment type="subcellular location">
    <subcellularLocation>
        <location evidence="1">Endomembrane system</location>
        <topology evidence="1">Multi-pass membrane protein</topology>
    </subcellularLocation>
</comment>
<dbReference type="AlphaFoldDB" id="A0A285TL64"/>
<dbReference type="Proteomes" id="UP000219331">
    <property type="component" value="Unassembled WGS sequence"/>
</dbReference>
<evidence type="ECO:0000256" key="4">
    <source>
        <dbReference type="ARBA" id="ARBA00023136"/>
    </source>
</evidence>
<dbReference type="GO" id="GO:0012505">
    <property type="term" value="C:endomembrane system"/>
    <property type="evidence" value="ECO:0007669"/>
    <property type="project" value="UniProtKB-SubCell"/>
</dbReference>
<keyword evidence="3 5" id="KW-1133">Transmembrane helix</keyword>
<feature type="transmembrane region" description="Helical" evidence="5">
    <location>
        <begin position="55"/>
        <end position="79"/>
    </location>
</feature>
<evidence type="ECO:0000313" key="8">
    <source>
        <dbReference type="Proteomes" id="UP000219331"/>
    </source>
</evidence>
<evidence type="ECO:0000259" key="6">
    <source>
        <dbReference type="Pfam" id="PF06803"/>
    </source>
</evidence>
<feature type="transmembrane region" description="Helical" evidence="5">
    <location>
        <begin position="32"/>
        <end position="49"/>
    </location>
</feature>
<evidence type="ECO:0000256" key="3">
    <source>
        <dbReference type="ARBA" id="ARBA00022989"/>
    </source>
</evidence>
<dbReference type="EMBL" id="OBML01000012">
    <property type="protein sequence ID" value="SOC23155.1"/>
    <property type="molecule type" value="Genomic_DNA"/>
</dbReference>
<dbReference type="RefSeq" id="WP_097176239.1">
    <property type="nucleotide sequence ID" value="NZ_OBML01000012.1"/>
</dbReference>
<evidence type="ECO:0000256" key="2">
    <source>
        <dbReference type="ARBA" id="ARBA00022692"/>
    </source>
</evidence>